<dbReference type="GO" id="GO:0034386">
    <property type="term" value="F:4-aminobutyrate:2-oxoglutarate transaminase activity"/>
    <property type="evidence" value="ECO:0007669"/>
    <property type="project" value="UniProtKB-EC"/>
</dbReference>
<sequence>MQKTISKHSVKSILAKIASNQQQRNFKLDLTEVKKPTHLLPDEYDGIKLVTPERPGPKTKELLERMNKIQDMRAAHFVANFEKSKGNFIVDADDNIILDTFTQISSIPLGYNHPYLIEQFHKDPRYATSFLNRPSLGINPPHNYIDILEESFVRIMPKGMTDVVTLSSGAEANENAYKVAFCRYMQIKRGGKSASKEEMDSCVLNQKPGTPNLSILSFKNSFHGRTLGALTATHSKAIHKVDFPSFNWPVCDFPQLKYPLEQYEAENKKEMDRVLEQVEKTIKLSHSPNSPWGEVAGLVVEPIQSEGGDKHAMPYFFRELRRITKENNVAFICDEVQTGGGATGKFWAHQYWDLGENGPDIVCFSKKLQAAGIFHRPEFKIDLPYRIFNTWLGDYTRALQLGAIIDVIERDHLLDLVNETGAYMMKHLTELSKRYPGKIDNVRGAGTFIAFESNKLPELMKQMLHRGVEVGSCGTNTIRLRPMLTFHQWHANIFLQNLNETLEKL</sequence>
<reference evidence="11 12" key="1">
    <citation type="journal article" date="2019" name="Sci. Rep.">
        <title>Nanopore sequencing improves the draft genome of the human pathogenic amoeba Naegleria fowleri.</title>
        <authorList>
            <person name="Liechti N."/>
            <person name="Schurch N."/>
            <person name="Bruggmann R."/>
            <person name="Wittwer M."/>
        </authorList>
    </citation>
    <scope>NUCLEOTIDE SEQUENCE [LARGE SCALE GENOMIC DNA]</scope>
    <source>
        <strain evidence="11 12">ATCC 30894</strain>
    </source>
</reference>
<dbReference type="InterPro" id="IPR015421">
    <property type="entry name" value="PyrdxlP-dep_Trfase_major"/>
</dbReference>
<comment type="cofactor">
    <cofactor evidence="1">
        <name>pyridoxal 5'-phosphate</name>
        <dbReference type="ChEBI" id="CHEBI:597326"/>
    </cofactor>
</comment>
<dbReference type="InterPro" id="IPR004631">
    <property type="entry name" value="4NH2But_aminotransferase_euk"/>
</dbReference>
<dbReference type="Pfam" id="PF00202">
    <property type="entry name" value="Aminotran_3"/>
    <property type="match status" value="1"/>
</dbReference>
<comment type="caution">
    <text evidence="11">The sequence shown here is derived from an EMBL/GenBank/DDBJ whole genome shotgun (WGS) entry which is preliminary data.</text>
</comment>
<evidence type="ECO:0000256" key="5">
    <source>
        <dbReference type="ARBA" id="ARBA00022679"/>
    </source>
</evidence>
<evidence type="ECO:0000256" key="2">
    <source>
        <dbReference type="ARBA" id="ARBA00008954"/>
    </source>
</evidence>
<dbReference type="GO" id="GO:0030170">
    <property type="term" value="F:pyridoxal phosphate binding"/>
    <property type="evidence" value="ECO:0007669"/>
    <property type="project" value="InterPro"/>
</dbReference>
<dbReference type="InterPro" id="IPR015422">
    <property type="entry name" value="PyrdxlP-dep_Trfase_small"/>
</dbReference>
<accession>A0A6A5BCX9</accession>
<dbReference type="GO" id="GO:0005739">
    <property type="term" value="C:mitochondrion"/>
    <property type="evidence" value="ECO:0007669"/>
    <property type="project" value="TreeGrafter"/>
</dbReference>
<evidence type="ECO:0000256" key="10">
    <source>
        <dbReference type="RuleBase" id="RU003560"/>
    </source>
</evidence>
<keyword evidence="4" id="KW-0032">Aminotransferase</keyword>
<dbReference type="SUPFAM" id="SSF53383">
    <property type="entry name" value="PLP-dependent transferases"/>
    <property type="match status" value="1"/>
</dbReference>
<evidence type="ECO:0000256" key="9">
    <source>
        <dbReference type="ARBA" id="ARBA00048021"/>
    </source>
</evidence>
<dbReference type="AlphaFoldDB" id="A0A6A5BCX9"/>
<dbReference type="OMA" id="GLMCAFD"/>
<dbReference type="PROSITE" id="PS00600">
    <property type="entry name" value="AA_TRANSFER_CLASS_3"/>
    <property type="match status" value="1"/>
</dbReference>
<evidence type="ECO:0000256" key="7">
    <source>
        <dbReference type="ARBA" id="ARBA00030204"/>
    </source>
</evidence>
<keyword evidence="12" id="KW-1185">Reference proteome</keyword>
<dbReference type="EC" id="2.6.1.19" evidence="3"/>
<dbReference type="InterPro" id="IPR049704">
    <property type="entry name" value="Aminotrans_3_PPA_site"/>
</dbReference>
<dbReference type="Gene3D" id="3.90.1150.10">
    <property type="entry name" value="Aspartate Aminotransferase, domain 1"/>
    <property type="match status" value="1"/>
</dbReference>
<dbReference type="Proteomes" id="UP000444721">
    <property type="component" value="Unassembled WGS sequence"/>
</dbReference>
<name>A0A6A5BCX9_NAEFO</name>
<dbReference type="RefSeq" id="XP_044556649.1">
    <property type="nucleotide sequence ID" value="XM_044713609.1"/>
</dbReference>
<dbReference type="PIRSF" id="PIRSF000521">
    <property type="entry name" value="Transaminase_4ab_Lys_Orn"/>
    <property type="match status" value="1"/>
</dbReference>
<dbReference type="GeneID" id="68116845"/>
<evidence type="ECO:0000313" key="11">
    <source>
        <dbReference type="EMBL" id="KAF0971934.1"/>
    </source>
</evidence>
<dbReference type="InterPro" id="IPR015424">
    <property type="entry name" value="PyrdxlP-dep_Trfase"/>
</dbReference>
<proteinExistence type="inferred from homology"/>
<keyword evidence="6 10" id="KW-0663">Pyridoxal phosphate</keyword>
<dbReference type="Gene3D" id="3.40.640.10">
    <property type="entry name" value="Type I PLP-dependent aspartate aminotransferase-like (Major domain)"/>
    <property type="match status" value="1"/>
</dbReference>
<dbReference type="VEuPathDB" id="AmoebaDB:NF0050730"/>
<dbReference type="PANTHER" id="PTHR43206">
    <property type="entry name" value="AMINOTRANSFERASE"/>
    <property type="match status" value="1"/>
</dbReference>
<evidence type="ECO:0000256" key="6">
    <source>
        <dbReference type="ARBA" id="ARBA00022898"/>
    </source>
</evidence>
<dbReference type="VEuPathDB" id="AmoebaDB:FDP41_009630"/>
<evidence type="ECO:0000256" key="4">
    <source>
        <dbReference type="ARBA" id="ARBA00022576"/>
    </source>
</evidence>
<evidence type="ECO:0000256" key="1">
    <source>
        <dbReference type="ARBA" id="ARBA00001933"/>
    </source>
</evidence>
<evidence type="ECO:0000313" key="12">
    <source>
        <dbReference type="Proteomes" id="UP000444721"/>
    </source>
</evidence>
<dbReference type="GO" id="GO:0009450">
    <property type="term" value="P:gamma-aminobutyric acid catabolic process"/>
    <property type="evidence" value="ECO:0007669"/>
    <property type="project" value="TreeGrafter"/>
</dbReference>
<comment type="catalytic activity">
    <reaction evidence="9">
        <text>4-aminobutanoate + 2-oxoglutarate = succinate semialdehyde + L-glutamate</text>
        <dbReference type="Rhea" id="RHEA:23352"/>
        <dbReference type="ChEBI" id="CHEBI:16810"/>
        <dbReference type="ChEBI" id="CHEBI:29985"/>
        <dbReference type="ChEBI" id="CHEBI:57706"/>
        <dbReference type="ChEBI" id="CHEBI:59888"/>
        <dbReference type="EC" id="2.6.1.19"/>
    </reaction>
</comment>
<dbReference type="VEuPathDB" id="AmoebaDB:NfTy_086950"/>
<dbReference type="FunFam" id="3.40.640.10:FF:000073">
    <property type="entry name" value="Probable 4-aminobutyrate aminotransferase"/>
    <property type="match status" value="1"/>
</dbReference>
<organism evidence="11 12">
    <name type="scientific">Naegleria fowleri</name>
    <name type="common">Brain eating amoeba</name>
    <dbReference type="NCBI Taxonomy" id="5763"/>
    <lineage>
        <taxon>Eukaryota</taxon>
        <taxon>Discoba</taxon>
        <taxon>Heterolobosea</taxon>
        <taxon>Tetramitia</taxon>
        <taxon>Eutetramitia</taxon>
        <taxon>Vahlkampfiidae</taxon>
        <taxon>Naegleria</taxon>
    </lineage>
</organism>
<evidence type="ECO:0000256" key="8">
    <source>
        <dbReference type="ARBA" id="ARBA00031787"/>
    </source>
</evidence>
<dbReference type="NCBIfam" id="TIGR00699">
    <property type="entry name" value="GABAtrns_euk"/>
    <property type="match status" value="1"/>
</dbReference>
<dbReference type="OrthoDB" id="10260828at2759"/>
<dbReference type="EMBL" id="VFQX01000072">
    <property type="protein sequence ID" value="KAF0971934.1"/>
    <property type="molecule type" value="Genomic_DNA"/>
</dbReference>
<comment type="similarity">
    <text evidence="2 10">Belongs to the class-III pyridoxal-phosphate-dependent aminotransferase family.</text>
</comment>
<protein>
    <recommendedName>
        <fullName evidence="3">4-aminobutyrate--2-oxoglutarate transaminase</fullName>
        <ecNumber evidence="3">2.6.1.19</ecNumber>
    </recommendedName>
    <alternativeName>
        <fullName evidence="8">GABA aminotransferase</fullName>
    </alternativeName>
    <alternativeName>
        <fullName evidence="7">Gamma-amino-N-butyrate transaminase</fullName>
    </alternativeName>
</protein>
<keyword evidence="5" id="KW-0808">Transferase</keyword>
<dbReference type="PANTHER" id="PTHR43206:SF1">
    <property type="entry name" value="4-AMINOBUTYRATE AMINOTRANSFERASE, MITOCHONDRIAL"/>
    <property type="match status" value="1"/>
</dbReference>
<gene>
    <name evidence="11" type="ORF">FDP41_009630</name>
</gene>
<evidence type="ECO:0000256" key="3">
    <source>
        <dbReference type="ARBA" id="ARBA00012912"/>
    </source>
</evidence>
<dbReference type="InterPro" id="IPR005814">
    <property type="entry name" value="Aminotrans_3"/>
</dbReference>
<dbReference type="CDD" id="cd00610">
    <property type="entry name" value="OAT_like"/>
    <property type="match status" value="1"/>
</dbReference>